<organism evidence="2 3">
    <name type="scientific">Dyella japonica A8</name>
    <dbReference type="NCBI Taxonomy" id="1217721"/>
    <lineage>
        <taxon>Bacteria</taxon>
        <taxon>Pseudomonadati</taxon>
        <taxon>Pseudomonadota</taxon>
        <taxon>Gammaproteobacteria</taxon>
        <taxon>Lysobacterales</taxon>
        <taxon>Rhodanobacteraceae</taxon>
        <taxon>Dyella</taxon>
    </lineage>
</organism>
<name>A0A075JWT7_9GAMM</name>
<evidence type="ECO:0000313" key="3">
    <source>
        <dbReference type="Proteomes" id="UP000027987"/>
    </source>
</evidence>
<dbReference type="RefSeq" id="WP_019464555.1">
    <property type="nucleotide sequence ID" value="NZ_ALOY01000130.1"/>
</dbReference>
<keyword evidence="1" id="KW-0732">Signal</keyword>
<dbReference type="EMBL" id="CP008884">
    <property type="protein sequence ID" value="AIF46005.1"/>
    <property type="molecule type" value="Genomic_DNA"/>
</dbReference>
<dbReference type="HOGENOM" id="CLU_1459139_0_0_6"/>
<evidence type="ECO:0000256" key="1">
    <source>
        <dbReference type="SAM" id="SignalP"/>
    </source>
</evidence>
<sequence>MICALVLAIELLATAAVARADKPPIDQVYVDGQTYYMIAPHMITDPSLNLFAQSQELYLLAYPTPPGTTAPITLASGYQPQCNPCMHPGLPLAFVHHDHVLTGAPGLGTNGTAGQFKGPWKVIVLMYNPSVLSDPHFVPVTSVTALDEAEAKGEFLPINTDPNATNPYEVVTGNVLICPLVSPHA</sequence>
<feature type="signal peptide" evidence="1">
    <location>
        <begin position="1"/>
        <end position="18"/>
    </location>
</feature>
<dbReference type="KEGG" id="dja:HY57_01345"/>
<dbReference type="Proteomes" id="UP000027987">
    <property type="component" value="Chromosome"/>
</dbReference>
<feature type="chain" id="PRO_5001707170" evidence="1">
    <location>
        <begin position="19"/>
        <end position="185"/>
    </location>
</feature>
<dbReference type="AlphaFoldDB" id="A0A075JWT7"/>
<evidence type="ECO:0000313" key="2">
    <source>
        <dbReference type="EMBL" id="AIF46005.1"/>
    </source>
</evidence>
<accession>A0A075JWT7</accession>
<proteinExistence type="predicted"/>
<gene>
    <name evidence="2" type="ORF">HY57_01345</name>
</gene>
<reference evidence="2 3" key="1">
    <citation type="submission" date="2014-07" db="EMBL/GenBank/DDBJ databases">
        <title>Complete Genome Sequence of Dyella japonica Strain A8 Isolated from Malaysian Tropical Soil.</title>
        <authorList>
            <person name="Hui R.K.H."/>
            <person name="Chen J.-W."/>
            <person name="Chan K.-G."/>
            <person name="Leung F.C.C."/>
        </authorList>
    </citation>
    <scope>NUCLEOTIDE SEQUENCE [LARGE SCALE GENOMIC DNA]</scope>
    <source>
        <strain evidence="2 3">A8</strain>
    </source>
</reference>
<keyword evidence="3" id="KW-1185">Reference proteome</keyword>
<protein>
    <submittedName>
        <fullName evidence="2">Uncharacterized protein</fullName>
    </submittedName>
</protein>
<dbReference type="PATRIC" id="fig|1217721.7.peg.282"/>